<dbReference type="EMBL" id="JAEHTE010000001">
    <property type="protein sequence ID" value="MBI6882588.1"/>
    <property type="molecule type" value="Genomic_DNA"/>
</dbReference>
<dbReference type="Gene3D" id="2.30.30.40">
    <property type="entry name" value="SH3 Domains"/>
    <property type="match status" value="1"/>
</dbReference>
<dbReference type="PANTHER" id="PTHR22617">
    <property type="entry name" value="CHEMOTAXIS SENSOR HISTIDINE KINASE-RELATED"/>
    <property type="match status" value="1"/>
</dbReference>
<dbReference type="PANTHER" id="PTHR22617:SF23">
    <property type="entry name" value="CHEMOTAXIS PROTEIN CHEW"/>
    <property type="match status" value="1"/>
</dbReference>
<dbReference type="RefSeq" id="WP_198746201.1">
    <property type="nucleotide sequence ID" value="NZ_JAEHTE010000001.1"/>
</dbReference>
<dbReference type="GO" id="GO:0007165">
    <property type="term" value="P:signal transduction"/>
    <property type="evidence" value="ECO:0007669"/>
    <property type="project" value="InterPro"/>
</dbReference>
<dbReference type="InterPro" id="IPR002545">
    <property type="entry name" value="CheW-lke_dom"/>
</dbReference>
<dbReference type="Pfam" id="PF01584">
    <property type="entry name" value="CheW"/>
    <property type="match status" value="1"/>
</dbReference>
<gene>
    <name evidence="2" type="ORF">JEU22_01570</name>
</gene>
<dbReference type="Proteomes" id="UP000637061">
    <property type="component" value="Unassembled WGS sequence"/>
</dbReference>
<dbReference type="SMART" id="SM00260">
    <property type="entry name" value="CheW"/>
    <property type="match status" value="1"/>
</dbReference>
<dbReference type="SUPFAM" id="SSF50341">
    <property type="entry name" value="CheW-like"/>
    <property type="match status" value="1"/>
</dbReference>
<sequence>MSVLVFNAGTKGRFGIPLLSVSEIIKRSTIQRFPGMNQFINGVLDIRGRIVTVIDLPKLLLGADVALAEADLVVLDHGQGDYAMKVSGVDKIIKDTSQLATQQSRMRKYTLEVLILEDGSLVQMLDLDTVLESTLSGMRLRA</sequence>
<dbReference type="GO" id="GO:0005829">
    <property type="term" value="C:cytosol"/>
    <property type="evidence" value="ECO:0007669"/>
    <property type="project" value="TreeGrafter"/>
</dbReference>
<name>A0A8I1EC62_PSEPU</name>
<dbReference type="InterPro" id="IPR036061">
    <property type="entry name" value="CheW-like_dom_sf"/>
</dbReference>
<proteinExistence type="predicted"/>
<feature type="domain" description="CheW-like" evidence="1">
    <location>
        <begin position="1"/>
        <end position="136"/>
    </location>
</feature>
<evidence type="ECO:0000313" key="2">
    <source>
        <dbReference type="EMBL" id="MBI6882588.1"/>
    </source>
</evidence>
<reference evidence="2" key="1">
    <citation type="submission" date="2020-12" db="EMBL/GenBank/DDBJ databases">
        <title>Enhanced detection system for hospital associated transmission using whole genome sequencing surveillance.</title>
        <authorList>
            <person name="Harrison L.H."/>
            <person name="Van Tyne D."/>
            <person name="Marsh J.W."/>
            <person name="Griffith M.P."/>
            <person name="Snyder D.J."/>
            <person name="Cooper V.S."/>
            <person name="Mustapha M."/>
        </authorList>
    </citation>
    <scope>NUCLEOTIDE SEQUENCE</scope>
    <source>
        <strain evidence="2">PSB00042</strain>
    </source>
</reference>
<dbReference type="PROSITE" id="PS50851">
    <property type="entry name" value="CHEW"/>
    <property type="match status" value="1"/>
</dbReference>
<evidence type="ECO:0000259" key="1">
    <source>
        <dbReference type="PROSITE" id="PS50851"/>
    </source>
</evidence>
<dbReference type="CDD" id="cd00588">
    <property type="entry name" value="CheW_like"/>
    <property type="match status" value="1"/>
</dbReference>
<protein>
    <submittedName>
        <fullName evidence="2">Chemotaxis protein CheW</fullName>
    </submittedName>
</protein>
<dbReference type="AlphaFoldDB" id="A0A8I1EC62"/>
<dbReference type="GO" id="GO:0006935">
    <property type="term" value="P:chemotaxis"/>
    <property type="evidence" value="ECO:0007669"/>
    <property type="project" value="InterPro"/>
</dbReference>
<evidence type="ECO:0000313" key="3">
    <source>
        <dbReference type="Proteomes" id="UP000637061"/>
    </source>
</evidence>
<comment type="caution">
    <text evidence="2">The sequence shown here is derived from an EMBL/GenBank/DDBJ whole genome shotgun (WGS) entry which is preliminary data.</text>
</comment>
<accession>A0A8I1EC62</accession>
<dbReference type="Gene3D" id="2.40.50.180">
    <property type="entry name" value="CheA-289, Domain 4"/>
    <property type="match status" value="1"/>
</dbReference>
<dbReference type="InterPro" id="IPR039315">
    <property type="entry name" value="CheW"/>
</dbReference>
<organism evidence="2 3">
    <name type="scientific">Pseudomonas putida</name>
    <name type="common">Arthrobacter siderocapsulatus</name>
    <dbReference type="NCBI Taxonomy" id="303"/>
    <lineage>
        <taxon>Bacteria</taxon>
        <taxon>Pseudomonadati</taxon>
        <taxon>Pseudomonadota</taxon>
        <taxon>Gammaproteobacteria</taxon>
        <taxon>Pseudomonadales</taxon>
        <taxon>Pseudomonadaceae</taxon>
        <taxon>Pseudomonas</taxon>
    </lineage>
</organism>